<sequence length="397" mass="44852">MGSNPDYFLQLIKKSKKGRLKVYVGMIAGVGKSYRMLQEAHELIKAGVDVQIGFIETHGRSETEALVHGLPQIPLKEVFYKGKNLKEMDLESILEKRPSIVIVDELAHTNIPGSTNQKRWEDVQDLIDAGIHVITAFNVQHLESLNDKVFQLSGIEVSERIPDVFLKKADEVVSIDLPAEDLIKRLKDGKIYKGPKIQQALDNFFQSEKILQLRELALLQVAKNLEQKISFVQQKKASVVERFMACISTNDVIARKVIRKTARLANNYNAEWYVVYVKMPSESLEKIDSRKQTKLLANFKLANTLGAKVFIYAAGEKNSEESISDELQLIQEGATTVSTIKKDVAEILFEASIENLATNIVIGRPNQSFWRTFTSKNHFRELVKLITPTDIDLIVVT</sequence>
<accession>A0ABS9VBR4</accession>
<dbReference type="Gene3D" id="3.40.50.300">
    <property type="entry name" value="P-loop containing nucleotide triphosphate hydrolases"/>
    <property type="match status" value="1"/>
</dbReference>
<evidence type="ECO:0000256" key="3">
    <source>
        <dbReference type="ARBA" id="ARBA00023012"/>
    </source>
</evidence>
<dbReference type="PANTHER" id="PTHR45569">
    <property type="entry name" value="SENSOR PROTEIN KDPD"/>
    <property type="match status" value="1"/>
</dbReference>
<name>A0ABS9VBR4_9BACT</name>
<dbReference type="Proteomes" id="UP001165430">
    <property type="component" value="Unassembled WGS sequence"/>
</dbReference>
<feature type="domain" description="Signal transduction histidine kinase osmosensitive K+ channel sensor N-terminal" evidence="4">
    <location>
        <begin position="16"/>
        <end position="224"/>
    </location>
</feature>
<keyword evidence="3" id="KW-0902">Two-component regulatory system</keyword>
<protein>
    <submittedName>
        <fullName evidence="5">Sensor protein KdpD</fullName>
    </submittedName>
</protein>
<evidence type="ECO:0000313" key="5">
    <source>
        <dbReference type="EMBL" id="MCH7413803.1"/>
    </source>
</evidence>
<keyword evidence="6" id="KW-1185">Reference proteome</keyword>
<evidence type="ECO:0000256" key="1">
    <source>
        <dbReference type="ARBA" id="ARBA00022679"/>
    </source>
</evidence>
<keyword evidence="1" id="KW-0808">Transferase</keyword>
<evidence type="ECO:0000313" key="6">
    <source>
        <dbReference type="Proteomes" id="UP001165430"/>
    </source>
</evidence>
<keyword evidence="2" id="KW-0418">Kinase</keyword>
<evidence type="ECO:0000256" key="2">
    <source>
        <dbReference type="ARBA" id="ARBA00022777"/>
    </source>
</evidence>
<dbReference type="Pfam" id="PF02702">
    <property type="entry name" value="KdpD"/>
    <property type="match status" value="1"/>
</dbReference>
<dbReference type="RefSeq" id="WP_241411863.1">
    <property type="nucleotide sequence ID" value="NZ_JAKZGO010000007.1"/>
</dbReference>
<dbReference type="InterPro" id="IPR003852">
    <property type="entry name" value="Sig_transdc_His_kinase_KdpD_N"/>
</dbReference>
<reference evidence="5" key="1">
    <citation type="submission" date="2022-03" db="EMBL/GenBank/DDBJ databases">
        <title>De novo assembled genomes of Belliella spp. (Cyclobacteriaceae) strains.</title>
        <authorList>
            <person name="Szabo A."/>
            <person name="Korponai K."/>
            <person name="Felfoldi T."/>
        </authorList>
    </citation>
    <scope>NUCLEOTIDE SEQUENCE</scope>
    <source>
        <strain evidence="5">DSM 111903</strain>
    </source>
</reference>
<dbReference type="InterPro" id="IPR027417">
    <property type="entry name" value="P-loop_NTPase"/>
</dbReference>
<comment type="caution">
    <text evidence="5">The sequence shown here is derived from an EMBL/GenBank/DDBJ whole genome shotgun (WGS) entry which is preliminary data.</text>
</comment>
<dbReference type="EMBL" id="JAKZGO010000007">
    <property type="protein sequence ID" value="MCH7413803.1"/>
    <property type="molecule type" value="Genomic_DNA"/>
</dbReference>
<proteinExistence type="predicted"/>
<dbReference type="PANTHER" id="PTHR45569:SF1">
    <property type="entry name" value="SENSOR PROTEIN KDPD"/>
    <property type="match status" value="1"/>
</dbReference>
<gene>
    <name evidence="5" type="ORF">MM213_09930</name>
</gene>
<organism evidence="5 6">
    <name type="scientific">Belliella alkalica</name>
    <dbReference type="NCBI Taxonomy" id="1730871"/>
    <lineage>
        <taxon>Bacteria</taxon>
        <taxon>Pseudomonadati</taxon>
        <taxon>Bacteroidota</taxon>
        <taxon>Cytophagia</taxon>
        <taxon>Cytophagales</taxon>
        <taxon>Cyclobacteriaceae</taxon>
        <taxon>Belliella</taxon>
    </lineage>
</organism>
<evidence type="ECO:0000259" key="4">
    <source>
        <dbReference type="Pfam" id="PF02702"/>
    </source>
</evidence>
<dbReference type="InterPro" id="IPR052023">
    <property type="entry name" value="Histidine_kinase_KdpD"/>
</dbReference>